<organism evidence="2 3">
    <name type="scientific">Polluticaenibacter yanchengensis</name>
    <dbReference type="NCBI Taxonomy" id="3014562"/>
    <lineage>
        <taxon>Bacteria</taxon>
        <taxon>Pseudomonadati</taxon>
        <taxon>Bacteroidota</taxon>
        <taxon>Chitinophagia</taxon>
        <taxon>Chitinophagales</taxon>
        <taxon>Chitinophagaceae</taxon>
        <taxon>Polluticaenibacter</taxon>
    </lineage>
</organism>
<evidence type="ECO:0000313" key="3">
    <source>
        <dbReference type="Proteomes" id="UP001210231"/>
    </source>
</evidence>
<dbReference type="PANTHER" id="PTHR43792">
    <property type="entry name" value="GNAT FAMILY, PUTATIVE (AFU_ORTHOLOGUE AFUA_3G00765)-RELATED-RELATED"/>
    <property type="match status" value="1"/>
</dbReference>
<evidence type="ECO:0000313" key="2">
    <source>
        <dbReference type="EMBL" id="MDA3614250.1"/>
    </source>
</evidence>
<dbReference type="InterPro" id="IPR016181">
    <property type="entry name" value="Acyl_CoA_acyltransferase"/>
</dbReference>
<dbReference type="InterPro" id="IPR000182">
    <property type="entry name" value="GNAT_dom"/>
</dbReference>
<dbReference type="Proteomes" id="UP001210231">
    <property type="component" value="Unassembled WGS sequence"/>
</dbReference>
<dbReference type="EMBL" id="JAQGEF010000005">
    <property type="protein sequence ID" value="MDA3614250.1"/>
    <property type="molecule type" value="Genomic_DNA"/>
</dbReference>
<dbReference type="InterPro" id="IPR051531">
    <property type="entry name" value="N-acetyltransferase"/>
</dbReference>
<keyword evidence="3" id="KW-1185">Reference proteome</keyword>
<feature type="domain" description="N-acetyltransferase" evidence="1">
    <location>
        <begin position="10"/>
        <end position="176"/>
    </location>
</feature>
<dbReference type="PANTHER" id="PTHR43792:SF16">
    <property type="entry name" value="N-ACETYLTRANSFERASE DOMAIN-CONTAINING PROTEIN"/>
    <property type="match status" value="1"/>
</dbReference>
<dbReference type="Gene3D" id="3.40.630.30">
    <property type="match status" value="1"/>
</dbReference>
<comment type="caution">
    <text evidence="2">The sequence shown here is derived from an EMBL/GenBank/DDBJ whole genome shotgun (WGS) entry which is preliminary data.</text>
</comment>
<name>A0ABT4UHJ0_9BACT</name>
<reference evidence="2 3" key="1">
    <citation type="submission" date="2022-12" db="EMBL/GenBank/DDBJ databases">
        <title>Chitinophagaceae gen. sp. nov., a new member of the family Chitinophagaceae, isolated from soil in a chemical factory.</title>
        <authorList>
            <person name="Ke Z."/>
        </authorList>
    </citation>
    <scope>NUCLEOTIDE SEQUENCE [LARGE SCALE GENOMIC DNA]</scope>
    <source>
        <strain evidence="2 3">LY-5</strain>
    </source>
</reference>
<sequence length="188" mass="21936">MKIFAETPRLILREVEHSDAADLFEMDSDPEVHLYIENKPVKTISEITPIIQMLRKQYRENGIARWAVVDKITGECIGWSGLKYYSQPLTLNDHSHIYELGYRFKKKHWGKGYATEAAIAVLNYGFSHLDPDTIYAITDPKNISSQKVLHKLGFQFIEVFNYQGDPTNWFELKKVNWKKEARINDNKN</sequence>
<protein>
    <submittedName>
        <fullName evidence="2">GNAT family N-acetyltransferase</fullName>
    </submittedName>
</protein>
<gene>
    <name evidence="2" type="ORF">O3P16_05485</name>
</gene>
<evidence type="ECO:0000259" key="1">
    <source>
        <dbReference type="PROSITE" id="PS51186"/>
    </source>
</evidence>
<dbReference type="Pfam" id="PF13302">
    <property type="entry name" value="Acetyltransf_3"/>
    <property type="match status" value="1"/>
</dbReference>
<accession>A0ABT4UHJ0</accession>
<dbReference type="RefSeq" id="WP_407030578.1">
    <property type="nucleotide sequence ID" value="NZ_JAQGEF010000005.1"/>
</dbReference>
<dbReference type="PROSITE" id="PS51186">
    <property type="entry name" value="GNAT"/>
    <property type="match status" value="1"/>
</dbReference>
<proteinExistence type="predicted"/>
<dbReference type="SUPFAM" id="SSF55729">
    <property type="entry name" value="Acyl-CoA N-acyltransferases (Nat)"/>
    <property type="match status" value="1"/>
</dbReference>